<dbReference type="GO" id="GO:0005975">
    <property type="term" value="P:carbohydrate metabolic process"/>
    <property type="evidence" value="ECO:0007669"/>
    <property type="project" value="InterPro"/>
</dbReference>
<sequence>MVAKSNRPPELGVCYYPEHWPDEIWADDARRMVEMGLSWVRIGEFAWSRLEAEPDLLTFDWLDRAINTLAAAGLKIVMCTPTATPPRWMVDKYPDMLAWDADGRPRGFGGAKGYGRRYATERYADCLKVWWPFANLARRHRNKLDGD</sequence>
<keyword evidence="2" id="KW-0378">Hydrolase</keyword>
<accession>A0A918NDA0</accession>
<organism evidence="6 7">
    <name type="scientific">Litorimonas cladophorae</name>
    <dbReference type="NCBI Taxonomy" id="1220491"/>
    <lineage>
        <taxon>Bacteria</taxon>
        <taxon>Pseudomonadati</taxon>
        <taxon>Pseudomonadota</taxon>
        <taxon>Alphaproteobacteria</taxon>
        <taxon>Maricaulales</taxon>
        <taxon>Robiginitomaculaceae</taxon>
    </lineage>
</organism>
<dbReference type="Gene3D" id="3.20.20.80">
    <property type="entry name" value="Glycosidases"/>
    <property type="match status" value="1"/>
</dbReference>
<dbReference type="PANTHER" id="PTHR36447:SF2">
    <property type="entry name" value="BETA-GALACTOSIDASE YESZ"/>
    <property type="match status" value="1"/>
</dbReference>
<dbReference type="InterPro" id="IPR017853">
    <property type="entry name" value="GH"/>
</dbReference>
<evidence type="ECO:0000313" key="7">
    <source>
        <dbReference type="Proteomes" id="UP000600865"/>
    </source>
</evidence>
<reference evidence="6 7" key="1">
    <citation type="journal article" date="2014" name="Int. J. Syst. Evol. Microbiol.">
        <title>Complete genome sequence of Corynebacterium casei LMG S-19264T (=DSM 44701T), isolated from a smear-ripened cheese.</title>
        <authorList>
            <consortium name="US DOE Joint Genome Institute (JGI-PGF)"/>
            <person name="Walter F."/>
            <person name="Albersmeier A."/>
            <person name="Kalinowski J."/>
            <person name="Ruckert C."/>
        </authorList>
    </citation>
    <scope>NUCLEOTIDE SEQUENCE [LARGE SCALE GENOMIC DNA]</scope>
    <source>
        <strain evidence="6 7">KCTC 23968</strain>
    </source>
</reference>
<evidence type="ECO:0000256" key="3">
    <source>
        <dbReference type="ARBA" id="ARBA00022833"/>
    </source>
</evidence>
<keyword evidence="4" id="KW-0326">Glycosidase</keyword>
<dbReference type="Proteomes" id="UP000600865">
    <property type="component" value="Unassembled WGS sequence"/>
</dbReference>
<dbReference type="Pfam" id="PF02449">
    <property type="entry name" value="Glyco_hydro_42"/>
    <property type="match status" value="1"/>
</dbReference>
<dbReference type="GO" id="GO:0046872">
    <property type="term" value="F:metal ion binding"/>
    <property type="evidence" value="ECO:0007669"/>
    <property type="project" value="UniProtKB-KW"/>
</dbReference>
<keyword evidence="1" id="KW-0479">Metal-binding</keyword>
<dbReference type="GO" id="GO:0004565">
    <property type="term" value="F:beta-galactosidase activity"/>
    <property type="evidence" value="ECO:0007669"/>
    <property type="project" value="InterPro"/>
</dbReference>
<name>A0A918NDA0_9PROT</name>
<dbReference type="InterPro" id="IPR013529">
    <property type="entry name" value="Glyco_hydro_42_N"/>
</dbReference>
<feature type="domain" description="Glycoside hydrolase family 42 N-terminal" evidence="5">
    <location>
        <begin position="14"/>
        <end position="113"/>
    </location>
</feature>
<gene>
    <name evidence="6" type="ORF">GCM10011309_05710</name>
</gene>
<dbReference type="EMBL" id="BMYV01000001">
    <property type="protein sequence ID" value="GGX59052.1"/>
    <property type="molecule type" value="Genomic_DNA"/>
</dbReference>
<evidence type="ECO:0000256" key="4">
    <source>
        <dbReference type="ARBA" id="ARBA00023295"/>
    </source>
</evidence>
<keyword evidence="3" id="KW-0862">Zinc</keyword>
<protein>
    <recommendedName>
        <fullName evidence="5">Glycoside hydrolase family 42 N-terminal domain-containing protein</fullName>
    </recommendedName>
</protein>
<dbReference type="SUPFAM" id="SSF51445">
    <property type="entry name" value="(Trans)glycosidases"/>
    <property type="match status" value="1"/>
</dbReference>
<dbReference type="AlphaFoldDB" id="A0A918NDA0"/>
<evidence type="ECO:0000256" key="1">
    <source>
        <dbReference type="ARBA" id="ARBA00022723"/>
    </source>
</evidence>
<dbReference type="PANTHER" id="PTHR36447">
    <property type="entry name" value="BETA-GALACTOSIDASE GANA"/>
    <property type="match status" value="1"/>
</dbReference>
<evidence type="ECO:0000259" key="5">
    <source>
        <dbReference type="Pfam" id="PF02449"/>
    </source>
</evidence>
<evidence type="ECO:0000313" key="6">
    <source>
        <dbReference type="EMBL" id="GGX59052.1"/>
    </source>
</evidence>
<comment type="caution">
    <text evidence="6">The sequence shown here is derived from an EMBL/GenBank/DDBJ whole genome shotgun (WGS) entry which is preliminary data.</text>
</comment>
<proteinExistence type="predicted"/>
<dbReference type="GO" id="GO:0009341">
    <property type="term" value="C:beta-galactosidase complex"/>
    <property type="evidence" value="ECO:0007669"/>
    <property type="project" value="InterPro"/>
</dbReference>
<keyword evidence="7" id="KW-1185">Reference proteome</keyword>
<evidence type="ECO:0000256" key="2">
    <source>
        <dbReference type="ARBA" id="ARBA00022801"/>
    </source>
</evidence>
<dbReference type="InterPro" id="IPR003476">
    <property type="entry name" value="Glyco_hydro_42"/>
</dbReference>